<dbReference type="Gene3D" id="2.60.40.1670">
    <property type="entry name" value="beta-sandwich domain of Sec23/24"/>
    <property type="match status" value="1"/>
</dbReference>
<dbReference type="Gene3D" id="1.20.120.730">
    <property type="entry name" value="Sec23/Sec24 helical domain"/>
    <property type="match status" value="1"/>
</dbReference>
<evidence type="ECO:0000256" key="5">
    <source>
        <dbReference type="ARBA" id="ARBA00022448"/>
    </source>
</evidence>
<dbReference type="Pfam" id="PF04815">
    <property type="entry name" value="Sec23_helical"/>
    <property type="match status" value="1"/>
</dbReference>
<protein>
    <submittedName>
        <fullName evidence="18">Cpii coat sec24 protein</fullName>
    </submittedName>
</protein>
<gene>
    <name evidence="18" type="ORF">LCOR_04114.1</name>
</gene>
<feature type="domain" description="Zinc finger Sec23/Sec24-type" evidence="14">
    <location>
        <begin position="216"/>
        <end position="253"/>
    </location>
</feature>
<dbReference type="InterPro" id="IPR029006">
    <property type="entry name" value="ADF-H/Gelsolin-like_dom_sf"/>
</dbReference>
<feature type="region of interest" description="Disordered" evidence="12">
    <location>
        <begin position="1"/>
        <end position="110"/>
    </location>
</feature>
<dbReference type="EMBL" id="CBTN010000014">
    <property type="protein sequence ID" value="CDH52664.1"/>
    <property type="molecule type" value="Genomic_DNA"/>
</dbReference>
<reference evidence="18" key="1">
    <citation type="submission" date="2013-08" db="EMBL/GenBank/DDBJ databases">
        <title>Gene expansion shapes genome architecture in the human pathogen Lichtheimia corymbifera: an evolutionary genomics analysis in the ancient terrestrial Mucorales (Mucoromycotina).</title>
        <authorList>
            <person name="Schwartze V.U."/>
            <person name="Winter S."/>
            <person name="Shelest E."/>
            <person name="Marcet-Houben M."/>
            <person name="Horn F."/>
            <person name="Wehner S."/>
            <person name="Hoffmann K."/>
            <person name="Riege K."/>
            <person name="Sammeth M."/>
            <person name="Nowrousian M."/>
            <person name="Valiante V."/>
            <person name="Linde J."/>
            <person name="Jacobsen I.D."/>
            <person name="Marz M."/>
            <person name="Brakhage A.A."/>
            <person name="Gabaldon T."/>
            <person name="Bocker S."/>
            <person name="Voigt K."/>
        </authorList>
    </citation>
    <scope>NUCLEOTIDE SEQUENCE [LARGE SCALE GENOMIC DNA]</scope>
    <source>
        <strain evidence="18">FSU 9682</strain>
    </source>
</reference>
<dbReference type="InterPro" id="IPR036180">
    <property type="entry name" value="Gelsolin-like_dom_sf"/>
</dbReference>
<keyword evidence="11" id="KW-0472">Membrane</keyword>
<dbReference type="InterPro" id="IPR006896">
    <property type="entry name" value="Sec23/24_trunk_dom"/>
</dbReference>
<evidence type="ECO:0000259" key="17">
    <source>
        <dbReference type="Pfam" id="PF08033"/>
    </source>
</evidence>
<name>A0A068RRP1_9FUNG</name>
<evidence type="ECO:0000259" key="15">
    <source>
        <dbReference type="Pfam" id="PF04811"/>
    </source>
</evidence>
<keyword evidence="6" id="KW-0963">Cytoplasm</keyword>
<comment type="subcellular location">
    <subcellularLocation>
        <location evidence="2">Cytoplasm</location>
    </subcellularLocation>
    <subcellularLocation>
        <location evidence="3">Endoplasmic reticulum membrane</location>
    </subcellularLocation>
    <subcellularLocation>
        <location evidence="1">Golgi apparatus membrane</location>
    </subcellularLocation>
</comment>
<accession>A0A068RRP1</accession>
<evidence type="ECO:0000256" key="7">
    <source>
        <dbReference type="ARBA" id="ARBA00022824"/>
    </source>
</evidence>
<proteinExistence type="inferred from homology"/>
<evidence type="ECO:0000256" key="4">
    <source>
        <dbReference type="ARBA" id="ARBA00008334"/>
    </source>
</evidence>
<dbReference type="SUPFAM" id="SSF82919">
    <property type="entry name" value="Zn-finger domain of Sec23/24"/>
    <property type="match status" value="1"/>
</dbReference>
<feature type="compositionally biased region" description="Low complexity" evidence="12">
    <location>
        <begin position="63"/>
        <end position="75"/>
    </location>
</feature>
<evidence type="ECO:0000256" key="1">
    <source>
        <dbReference type="ARBA" id="ARBA00004394"/>
    </source>
</evidence>
<dbReference type="InterPro" id="IPR012990">
    <property type="entry name" value="Beta-sandwich_Sec23_24"/>
</dbReference>
<evidence type="ECO:0000256" key="12">
    <source>
        <dbReference type="SAM" id="MobiDB-lite"/>
    </source>
</evidence>
<organism evidence="18 19">
    <name type="scientific">Lichtheimia corymbifera JMRC:FSU:9682</name>
    <dbReference type="NCBI Taxonomy" id="1263082"/>
    <lineage>
        <taxon>Eukaryota</taxon>
        <taxon>Fungi</taxon>
        <taxon>Fungi incertae sedis</taxon>
        <taxon>Mucoromycota</taxon>
        <taxon>Mucoromycotina</taxon>
        <taxon>Mucoromycetes</taxon>
        <taxon>Mucorales</taxon>
        <taxon>Lichtheimiaceae</taxon>
        <taxon>Lichtheimia</taxon>
    </lineage>
</organism>
<dbReference type="Gene3D" id="3.40.50.410">
    <property type="entry name" value="von Willebrand factor, type A domain"/>
    <property type="match status" value="1"/>
</dbReference>
<dbReference type="SUPFAM" id="SSF82754">
    <property type="entry name" value="C-terminal, gelsolin-like domain of Sec23/24"/>
    <property type="match status" value="1"/>
</dbReference>
<feature type="compositionally biased region" description="Pro residues" evidence="12">
    <location>
        <begin position="76"/>
        <end position="93"/>
    </location>
</feature>
<feature type="domain" description="Sec23/Sec24 trunk" evidence="15">
    <location>
        <begin position="290"/>
        <end position="524"/>
    </location>
</feature>
<comment type="caution">
    <text evidence="18">The sequence shown here is derived from an EMBL/GenBank/DDBJ whole genome shotgun (WGS) entry which is preliminary data.</text>
</comment>
<dbReference type="GO" id="GO:0000139">
    <property type="term" value="C:Golgi membrane"/>
    <property type="evidence" value="ECO:0007669"/>
    <property type="project" value="UniProtKB-SubCell"/>
</dbReference>
<evidence type="ECO:0000259" key="13">
    <source>
        <dbReference type="Pfam" id="PF00626"/>
    </source>
</evidence>
<dbReference type="AlphaFoldDB" id="A0A068RRP1"/>
<dbReference type="STRING" id="1263082.A0A068RRP1"/>
<keyword evidence="9" id="KW-0653">Protein transport</keyword>
<dbReference type="GO" id="GO:0070971">
    <property type="term" value="C:endoplasmic reticulum exit site"/>
    <property type="evidence" value="ECO:0007669"/>
    <property type="project" value="TreeGrafter"/>
</dbReference>
<dbReference type="GO" id="GO:0030127">
    <property type="term" value="C:COPII vesicle coat"/>
    <property type="evidence" value="ECO:0007669"/>
    <property type="project" value="InterPro"/>
</dbReference>
<feature type="domain" description="Gelsolin-like" evidence="13">
    <location>
        <begin position="756"/>
        <end position="825"/>
    </location>
</feature>
<keyword evidence="10" id="KW-0333">Golgi apparatus</keyword>
<dbReference type="Pfam" id="PF04811">
    <property type="entry name" value="Sec23_trunk"/>
    <property type="match status" value="1"/>
</dbReference>
<dbReference type="GO" id="GO:0006886">
    <property type="term" value="P:intracellular protein transport"/>
    <property type="evidence" value="ECO:0007669"/>
    <property type="project" value="InterPro"/>
</dbReference>
<dbReference type="GO" id="GO:0005789">
    <property type="term" value="C:endoplasmic reticulum membrane"/>
    <property type="evidence" value="ECO:0007669"/>
    <property type="project" value="UniProtKB-SubCell"/>
</dbReference>
<sequence length="901" mass="98790">MTQNYPYANPAFTAPVNGAPMPVRSPSQGLSPPTTPNMQNRAGSPSLQQDPHHSSRRARRHYPTYVQQQPPQQQQPLPPSPMQQPPLPQPPMQQPVMPTPSTNDYATPAGLANGVANMNLYNNAPSNPARDDVPLVGQAPLINDLDMAPPTAHVPQHMTVTPSPHAQSSSTFIRSTLNAVPASNALLKKSKLPLALLLEPYPSVNENVPVVSDTVIARCTRCKSYINPFVRFSQGALKWQCNLCGLDNDVPSAFDWDVVNQLSVDRWQRVELNYGCVDFMASAEYMERPPQPPAYVFVIDTSYQAVQTGMVSVTATAILESLDKIPNDDGRTKVAFITVDNAVGFYKLAGEEPEMLVVGDLMEVYLPRAASDLLVELTDAKAVVQDLLERLKTMHNGTHMVNNCLGTALQAARKLLSSTGGKIICFQGSLPSMGDGTVRPADEKKAVIDTAIMAPSNMFYRTFATECAKSQVCADMFVIGTGPHADVATMNVIPRFTGGQTHFFPGFNAKNPADVQKLTHEIQSLLGEQIGLEAVMRTRCSPGLVCHAFHGNCTTRVPDIMALPNVPRDQSYCIELTLEDDIQSSHVYFQTALLYTTCFGERRIRVINLCLPVARTLPEIFSSVDQVAIARALCHEAIDKAVTQKLKDARDLLAKGTIDISSAYAREVIGSVASGAARLSLSRNLAMLPFLALGVLKTDTFNEAGNIPMDMRAQSTVLLRTLPTSLWLEYVAPKFYALHCMPQQAGTNDPQTGRCVMPPRMNLTSEKFERHGCYLIHDSQRIYIWIGKDAVPQLCNDLLGVPNIGQVQSGQMVELPQLKNAFSQRVSSIVHAIQKQHQGTYFPSLYIVKEDGEPMLRAMCLSRLVEDRLPTGPSTAGANQQQVSSGMSYFQWLGFVRSKCQ</sequence>
<dbReference type="VEuPathDB" id="FungiDB:LCOR_04114.1"/>
<evidence type="ECO:0000259" key="16">
    <source>
        <dbReference type="Pfam" id="PF04815"/>
    </source>
</evidence>
<dbReference type="Pfam" id="PF04810">
    <property type="entry name" value="zf-Sec23_Sec24"/>
    <property type="match status" value="1"/>
</dbReference>
<dbReference type="InterPro" id="IPR006895">
    <property type="entry name" value="Znf_Sec23_Sec24"/>
</dbReference>
<dbReference type="InterPro" id="IPR036174">
    <property type="entry name" value="Znf_Sec23_Sec24_sf"/>
</dbReference>
<keyword evidence="19" id="KW-1185">Reference proteome</keyword>
<evidence type="ECO:0000256" key="3">
    <source>
        <dbReference type="ARBA" id="ARBA00004586"/>
    </source>
</evidence>
<keyword evidence="8" id="KW-0931">ER-Golgi transport</keyword>
<evidence type="ECO:0000256" key="10">
    <source>
        <dbReference type="ARBA" id="ARBA00023034"/>
    </source>
</evidence>
<evidence type="ECO:0000256" key="9">
    <source>
        <dbReference type="ARBA" id="ARBA00022927"/>
    </source>
</evidence>
<feature type="domain" description="Sec23/Sec24 helical" evidence="16">
    <location>
        <begin position="625"/>
        <end position="726"/>
    </location>
</feature>
<evidence type="ECO:0000256" key="8">
    <source>
        <dbReference type="ARBA" id="ARBA00022892"/>
    </source>
</evidence>
<evidence type="ECO:0000313" key="18">
    <source>
        <dbReference type="EMBL" id="CDH52664.1"/>
    </source>
</evidence>
<dbReference type="Gene3D" id="3.40.20.10">
    <property type="entry name" value="Severin"/>
    <property type="match status" value="1"/>
</dbReference>
<evidence type="ECO:0000259" key="14">
    <source>
        <dbReference type="Pfam" id="PF04810"/>
    </source>
</evidence>
<evidence type="ECO:0000256" key="11">
    <source>
        <dbReference type="ARBA" id="ARBA00023136"/>
    </source>
</evidence>
<dbReference type="InterPro" id="IPR050550">
    <property type="entry name" value="SEC23_SEC24_subfamily"/>
</dbReference>
<evidence type="ECO:0000313" key="19">
    <source>
        <dbReference type="Proteomes" id="UP000027586"/>
    </source>
</evidence>
<evidence type="ECO:0000256" key="6">
    <source>
        <dbReference type="ARBA" id="ARBA00022490"/>
    </source>
</evidence>
<keyword evidence="5" id="KW-0813">Transport</keyword>
<dbReference type="Pfam" id="PF08033">
    <property type="entry name" value="Sec23_BS"/>
    <property type="match status" value="1"/>
</dbReference>
<dbReference type="GO" id="GO:0000149">
    <property type="term" value="F:SNARE binding"/>
    <property type="evidence" value="ECO:0007669"/>
    <property type="project" value="TreeGrafter"/>
</dbReference>
<feature type="compositionally biased region" description="Polar residues" evidence="12">
    <location>
        <begin position="25"/>
        <end position="49"/>
    </location>
</feature>
<dbReference type="SUPFAM" id="SSF81995">
    <property type="entry name" value="beta-sandwich domain of Sec23/24"/>
    <property type="match status" value="1"/>
</dbReference>
<dbReference type="GO" id="GO:0090110">
    <property type="term" value="P:COPII-coated vesicle cargo loading"/>
    <property type="evidence" value="ECO:0007669"/>
    <property type="project" value="TreeGrafter"/>
</dbReference>
<dbReference type="InterPro" id="IPR036465">
    <property type="entry name" value="vWFA_dom_sf"/>
</dbReference>
<dbReference type="PANTHER" id="PTHR13803">
    <property type="entry name" value="SEC24-RELATED PROTEIN"/>
    <property type="match status" value="1"/>
</dbReference>
<dbReference type="PANTHER" id="PTHR13803:SF39">
    <property type="entry name" value="SECRETORY 24AB, ISOFORM A"/>
    <property type="match status" value="1"/>
</dbReference>
<feature type="domain" description="Sec23/Sec24 beta-sandwich" evidence="17">
    <location>
        <begin position="531"/>
        <end position="614"/>
    </location>
</feature>
<dbReference type="SUPFAM" id="SSF53300">
    <property type="entry name" value="vWA-like"/>
    <property type="match status" value="1"/>
</dbReference>
<dbReference type="Gene3D" id="2.30.30.380">
    <property type="entry name" value="Zn-finger domain of Sec23/24"/>
    <property type="match status" value="1"/>
</dbReference>
<dbReference type="SUPFAM" id="SSF81811">
    <property type="entry name" value="Helical domain of Sec23/24"/>
    <property type="match status" value="1"/>
</dbReference>
<dbReference type="GO" id="GO:0008270">
    <property type="term" value="F:zinc ion binding"/>
    <property type="evidence" value="ECO:0007669"/>
    <property type="project" value="InterPro"/>
</dbReference>
<dbReference type="Pfam" id="PF00626">
    <property type="entry name" value="Gelsolin"/>
    <property type="match status" value="1"/>
</dbReference>
<evidence type="ECO:0000256" key="2">
    <source>
        <dbReference type="ARBA" id="ARBA00004496"/>
    </source>
</evidence>
<dbReference type="OrthoDB" id="49016at2759"/>
<comment type="similarity">
    <text evidence="4">Belongs to the SEC23/SEC24 family. SEC24 subfamily.</text>
</comment>
<dbReference type="InterPro" id="IPR007123">
    <property type="entry name" value="Gelsolin-like_dom"/>
</dbReference>
<keyword evidence="7" id="KW-0256">Endoplasmic reticulum</keyword>
<dbReference type="Proteomes" id="UP000027586">
    <property type="component" value="Unassembled WGS sequence"/>
</dbReference>
<dbReference type="InterPro" id="IPR036175">
    <property type="entry name" value="Sec23/24_helical_dom_sf"/>
</dbReference>
<dbReference type="InterPro" id="IPR006900">
    <property type="entry name" value="Sec23/24_helical_dom"/>
</dbReference>